<evidence type="ECO:0000313" key="2">
    <source>
        <dbReference type="Proteomes" id="UP000092093"/>
    </source>
</evidence>
<protein>
    <recommendedName>
        <fullName evidence="3">Methyltransferase type 12</fullName>
    </recommendedName>
</protein>
<sequence length="285" mass="32938">MSQTLVYSWQEAISRLSIDHRWQEATKYLTPSEQINGLKLQRIWSILDEGWQEVEEKIKNTKSQAELSELLYEYYQHPVWLINAAFSESDEATISDRLAAVRLISHVEPLKILDFGGGIGTVSRLCSITLPQTQEIDLVDITEFRHIIKEYLTDFKNIRVLDKPNPPYDAVISTEVLEHLTDPIETIIQINHLLRIGGAFSASWSFSPGIQCHLPQNFHLRRLMLWIIRSLGFGFYGFERRGSTVYSFVKTSNVTPQMIKNARFLEVFSRFPLPLERLILMLKGL</sequence>
<dbReference type="AlphaFoldDB" id="A0A1B7WRT1"/>
<name>A0A1B7WRT1_APHFL</name>
<reference evidence="1 2" key="1">
    <citation type="submission" date="2015-09" db="EMBL/GenBank/DDBJ databases">
        <title>Aphanizomenon flos-aquae WA102.</title>
        <authorList>
            <person name="Driscoll C."/>
        </authorList>
    </citation>
    <scope>NUCLEOTIDE SEQUENCE [LARGE SCALE GENOMIC DNA]</scope>
    <source>
        <strain evidence="1">WA102</strain>
    </source>
</reference>
<dbReference type="Gene3D" id="3.40.50.150">
    <property type="entry name" value="Vaccinia Virus protein VP39"/>
    <property type="match status" value="1"/>
</dbReference>
<dbReference type="EMBL" id="LJOW01000188">
    <property type="protein sequence ID" value="OBQ39818.1"/>
    <property type="molecule type" value="Genomic_DNA"/>
</dbReference>
<dbReference type="SUPFAM" id="SSF53335">
    <property type="entry name" value="S-adenosyl-L-methionine-dependent methyltransferases"/>
    <property type="match status" value="1"/>
</dbReference>
<dbReference type="Proteomes" id="UP000092093">
    <property type="component" value="Unassembled WGS sequence"/>
</dbReference>
<organism evidence="1 2">
    <name type="scientific">Aphanizomenon flos-aquae WA102</name>
    <dbReference type="NCBI Taxonomy" id="1710896"/>
    <lineage>
        <taxon>Bacteria</taxon>
        <taxon>Bacillati</taxon>
        <taxon>Cyanobacteriota</taxon>
        <taxon>Cyanophyceae</taxon>
        <taxon>Nostocales</taxon>
        <taxon>Aphanizomenonaceae</taxon>
        <taxon>Aphanizomenon</taxon>
    </lineage>
</organism>
<dbReference type="Pfam" id="PF13489">
    <property type="entry name" value="Methyltransf_23"/>
    <property type="match status" value="1"/>
</dbReference>
<proteinExistence type="predicted"/>
<accession>A0A1B7WRT1</accession>
<comment type="caution">
    <text evidence="1">The sequence shown here is derived from an EMBL/GenBank/DDBJ whole genome shotgun (WGS) entry which is preliminary data.</text>
</comment>
<evidence type="ECO:0000313" key="1">
    <source>
        <dbReference type="EMBL" id="OBQ39818.1"/>
    </source>
</evidence>
<gene>
    <name evidence="1" type="ORF">AN484_22990</name>
</gene>
<evidence type="ECO:0008006" key="3">
    <source>
        <dbReference type="Google" id="ProtNLM"/>
    </source>
</evidence>
<dbReference type="InterPro" id="IPR029063">
    <property type="entry name" value="SAM-dependent_MTases_sf"/>
</dbReference>